<dbReference type="RefSeq" id="WP_141147168.1">
    <property type="nucleotide sequence ID" value="NZ_VHLG01000001.1"/>
</dbReference>
<dbReference type="GO" id="GO:0003677">
    <property type="term" value="F:DNA binding"/>
    <property type="evidence" value="ECO:0007669"/>
    <property type="project" value="InterPro"/>
</dbReference>
<comment type="caution">
    <text evidence="2">The sequence shown here is derived from an EMBL/GenBank/DDBJ whole genome shotgun (WGS) entry which is preliminary data.</text>
</comment>
<dbReference type="Pfam" id="PF23639">
    <property type="entry name" value="DUF7146"/>
    <property type="match status" value="1"/>
</dbReference>
<dbReference type="Proteomes" id="UP000318801">
    <property type="component" value="Unassembled WGS sequence"/>
</dbReference>
<dbReference type="InterPro" id="IPR055570">
    <property type="entry name" value="DUF7146"/>
</dbReference>
<protein>
    <recommendedName>
        <fullName evidence="1">DUF7146 domain-containing protein</fullName>
    </recommendedName>
</protein>
<proteinExistence type="predicted"/>
<evidence type="ECO:0000313" key="3">
    <source>
        <dbReference type="Proteomes" id="UP000318801"/>
    </source>
</evidence>
<feature type="domain" description="DUF7146" evidence="1">
    <location>
        <begin position="136"/>
        <end position="243"/>
    </location>
</feature>
<evidence type="ECO:0000259" key="1">
    <source>
        <dbReference type="Pfam" id="PF23639"/>
    </source>
</evidence>
<dbReference type="InterPro" id="IPR036977">
    <property type="entry name" value="DNA_primase_Znf_CHC2"/>
</dbReference>
<organism evidence="2 3">
    <name type="scientific">Martelella alba</name>
    <dbReference type="NCBI Taxonomy" id="2590451"/>
    <lineage>
        <taxon>Bacteria</taxon>
        <taxon>Pseudomonadati</taxon>
        <taxon>Pseudomonadota</taxon>
        <taxon>Alphaproteobacteria</taxon>
        <taxon>Hyphomicrobiales</taxon>
        <taxon>Aurantimonadaceae</taxon>
        <taxon>Martelella</taxon>
    </lineage>
</organism>
<accession>A0A506UIU7</accession>
<evidence type="ECO:0000313" key="2">
    <source>
        <dbReference type="EMBL" id="TPW33230.1"/>
    </source>
</evidence>
<dbReference type="GO" id="GO:0008270">
    <property type="term" value="F:zinc ion binding"/>
    <property type="evidence" value="ECO:0007669"/>
    <property type="project" value="InterPro"/>
</dbReference>
<dbReference type="GO" id="GO:0006260">
    <property type="term" value="P:DNA replication"/>
    <property type="evidence" value="ECO:0007669"/>
    <property type="project" value="InterPro"/>
</dbReference>
<dbReference type="AlphaFoldDB" id="A0A506UIU7"/>
<reference evidence="2 3" key="1">
    <citation type="submission" date="2019-06" db="EMBL/GenBank/DDBJ databases">
        <authorList>
            <person name="Li M."/>
        </authorList>
    </citation>
    <scope>NUCLEOTIDE SEQUENCE [LARGE SCALE GENOMIC DNA]</scope>
    <source>
        <strain evidence="2 3">BGMRC2036</strain>
    </source>
</reference>
<dbReference type="OrthoDB" id="9811157at2"/>
<gene>
    <name evidence="2" type="ORF">FJU08_01305</name>
</gene>
<sequence length="359" mass="39799">MSRFSIAKDRAKDDLENIIETLFHASKRHKRTALWNVANPYRAKSKPDQMCVWLTGSRRGAWKDFVSGDKGDAIDLVAYGISGDVNDDSRMAAVEWLEDRYGLRDMSAERRQAMEAEGRSRRLAAEAKEARRRTSNIERARKFFYGCSEVISGTPAERYLASRGVTLSAIPSLGHAIRYRPNCEYWMDDDRPEMPAMIHGMVTVDGRIAANHYTFLRADGSAKADVIKPKLMFPETSGLVIRLTNGAAGIGAEKAAVQGITSIVGVVEGCEDGYSAAVSNPELRMWATGSLPGLLSLPDHASASAYIIFQDNDWGKPQARALFRRAVARIRSFGKPVQVLAMPASWGKDVNDALNRRQW</sequence>
<dbReference type="EMBL" id="VHLG01000001">
    <property type="protein sequence ID" value="TPW33230.1"/>
    <property type="molecule type" value="Genomic_DNA"/>
</dbReference>
<name>A0A506UIU7_9HYPH</name>
<dbReference type="Gene3D" id="3.90.580.10">
    <property type="entry name" value="Zinc finger, CHC2-type domain"/>
    <property type="match status" value="1"/>
</dbReference>
<keyword evidence="3" id="KW-1185">Reference proteome</keyword>